<comment type="similarity">
    <text evidence="1">Belongs to the LovG family.</text>
</comment>
<dbReference type="InterPro" id="IPR029058">
    <property type="entry name" value="AB_hydrolase_fold"/>
</dbReference>
<sequence length="302" mass="33372">MKLSIKPELHKVAHTSVDARASNLRYPSTYLQINHSLFITAIMSSTIPKLNKSYHNIHHPRILCLHGGGTNAKIMKIQCRALRAKLEASFRLVYVEGPFVTHAGPGISAVYNKWAPFRNWMPGAIEPDESSPGVASYSGSSKVDARIIASIDQAIQSAMDEDDRAGGTGPWVGFLGFSRGAQTAASLLLRQQEQQKRGFASTDFRFALLIAAPAPLINMNTSPEFQIQSNDQLNIPTVHVYGSRDSMLRDFTHVLHDCCTPSSTQRYDWDADHQIPLKTIDVDAIIQMVMQVARETGAIEDI</sequence>
<gene>
    <name evidence="4" type="ORF">M752DRAFT_307241</name>
</gene>
<dbReference type="GO" id="GO:0005634">
    <property type="term" value="C:nucleus"/>
    <property type="evidence" value="ECO:0007669"/>
    <property type="project" value="TreeGrafter"/>
</dbReference>
<dbReference type="PANTHER" id="PTHR48070:SF3">
    <property type="entry name" value="ESTERASE DBAE-RELATED"/>
    <property type="match status" value="1"/>
</dbReference>
<feature type="domain" description="Serine hydrolase" evidence="3">
    <location>
        <begin position="59"/>
        <end position="281"/>
    </location>
</feature>
<dbReference type="GO" id="GO:0016787">
    <property type="term" value="F:hydrolase activity"/>
    <property type="evidence" value="ECO:0007669"/>
    <property type="project" value="UniProtKB-KW"/>
</dbReference>
<dbReference type="GO" id="GO:0044550">
    <property type="term" value="P:secondary metabolite biosynthetic process"/>
    <property type="evidence" value="ECO:0007669"/>
    <property type="project" value="TreeGrafter"/>
</dbReference>
<keyword evidence="5" id="KW-1185">Reference proteome</keyword>
<dbReference type="GO" id="GO:0005737">
    <property type="term" value="C:cytoplasm"/>
    <property type="evidence" value="ECO:0007669"/>
    <property type="project" value="TreeGrafter"/>
</dbReference>
<dbReference type="PANTHER" id="PTHR48070">
    <property type="entry name" value="ESTERASE OVCA2"/>
    <property type="match status" value="1"/>
</dbReference>
<reference evidence="4 5" key="1">
    <citation type="submission" date="2018-07" db="EMBL/GenBank/DDBJ databases">
        <title>Section-level genome sequencing of Aspergillus section Nigri to investigate inter- and intra-species variation.</title>
        <authorList>
            <consortium name="DOE Joint Genome Institute"/>
            <person name="Vesth T.C."/>
            <person name="Nybo J.L."/>
            <person name="Theobald S."/>
            <person name="Frisvad J.C."/>
            <person name="Larsen T.O."/>
            <person name="Nielsen K.F."/>
            <person name="Hoof J.B."/>
            <person name="Brandl J."/>
            <person name="Salamov A."/>
            <person name="Riley R."/>
            <person name="Gladden J.M."/>
            <person name="Phatale P."/>
            <person name="Nielsen M.T."/>
            <person name="Lyhne E.K."/>
            <person name="Kogle M.E."/>
            <person name="Strasser K."/>
            <person name="McDonnell E."/>
            <person name="Barry K."/>
            <person name="Clum A."/>
            <person name="Chen C."/>
            <person name="Nolan M."/>
            <person name="Sandor L."/>
            <person name="Kuo A."/>
            <person name="Lipzen A."/>
            <person name="Hainaut M."/>
            <person name="Drula E."/>
            <person name="Tsang A."/>
            <person name="Magnuson J.K."/>
            <person name="Henrissat B."/>
            <person name="Wiebenga A."/>
            <person name="Simmons B.A."/>
            <person name="Makela M.R."/>
            <person name="De vries R.P."/>
            <person name="Grigoriev I.V."/>
            <person name="Mortensen U.H."/>
            <person name="Baker S.E."/>
            <person name="Andersen M.R."/>
        </authorList>
    </citation>
    <scope>NUCLEOTIDE SEQUENCE [LARGE SCALE GENOMIC DNA]</scope>
    <source>
        <strain evidence="4 5">ATCC 13157</strain>
    </source>
</reference>
<name>A0A370P8V3_ASPPH</name>
<evidence type="ECO:0000259" key="3">
    <source>
        <dbReference type="Pfam" id="PF03959"/>
    </source>
</evidence>
<organism evidence="4 5">
    <name type="scientific">Aspergillus phoenicis ATCC 13157</name>
    <dbReference type="NCBI Taxonomy" id="1353007"/>
    <lineage>
        <taxon>Eukaryota</taxon>
        <taxon>Fungi</taxon>
        <taxon>Dikarya</taxon>
        <taxon>Ascomycota</taxon>
        <taxon>Pezizomycotina</taxon>
        <taxon>Eurotiomycetes</taxon>
        <taxon>Eurotiomycetidae</taxon>
        <taxon>Eurotiales</taxon>
        <taxon>Aspergillaceae</taxon>
        <taxon>Aspergillus</taxon>
    </lineage>
</organism>
<dbReference type="SUPFAM" id="SSF53474">
    <property type="entry name" value="alpha/beta-Hydrolases"/>
    <property type="match status" value="1"/>
</dbReference>
<dbReference type="AlphaFoldDB" id="A0A370P8V3"/>
<proteinExistence type="inferred from homology"/>
<protein>
    <recommendedName>
        <fullName evidence="3">Serine hydrolase domain-containing protein</fullName>
    </recommendedName>
</protein>
<keyword evidence="2" id="KW-0378">Hydrolase</keyword>
<dbReference type="InterPro" id="IPR050593">
    <property type="entry name" value="LovG"/>
</dbReference>
<evidence type="ECO:0000313" key="5">
    <source>
        <dbReference type="Proteomes" id="UP000254937"/>
    </source>
</evidence>
<dbReference type="InterPro" id="IPR005645">
    <property type="entry name" value="FSH-like_dom"/>
</dbReference>
<evidence type="ECO:0000256" key="2">
    <source>
        <dbReference type="ARBA" id="ARBA00022801"/>
    </source>
</evidence>
<evidence type="ECO:0000313" key="4">
    <source>
        <dbReference type="EMBL" id="RDK38603.1"/>
    </source>
</evidence>
<dbReference type="EMBL" id="KZ851864">
    <property type="protein sequence ID" value="RDK38603.1"/>
    <property type="molecule type" value="Genomic_DNA"/>
</dbReference>
<accession>A0A370P8V3</accession>
<dbReference type="Pfam" id="PF03959">
    <property type="entry name" value="FSH1"/>
    <property type="match status" value="1"/>
</dbReference>
<evidence type="ECO:0000256" key="1">
    <source>
        <dbReference type="ARBA" id="ARBA00005863"/>
    </source>
</evidence>
<dbReference type="Gene3D" id="3.40.50.1820">
    <property type="entry name" value="alpha/beta hydrolase"/>
    <property type="match status" value="1"/>
</dbReference>
<dbReference type="Proteomes" id="UP000254937">
    <property type="component" value="Unassembled WGS sequence"/>
</dbReference>